<feature type="active site" evidence="5 6">
    <location>
        <position position="298"/>
    </location>
</feature>
<evidence type="ECO:0000256" key="6">
    <source>
        <dbReference type="PROSITE-ProRule" id="PRU00050"/>
    </source>
</evidence>
<dbReference type="GO" id="GO:0006935">
    <property type="term" value="P:chemotaxis"/>
    <property type="evidence" value="ECO:0007669"/>
    <property type="project" value="UniProtKB-UniRule"/>
</dbReference>
<dbReference type="Pfam" id="PF01339">
    <property type="entry name" value="CheB_methylest"/>
    <property type="match status" value="1"/>
</dbReference>
<name>A0A1I5PGH3_9BACT</name>
<comment type="PTM">
    <text evidence="5">Phosphorylated by CheA. Phosphorylation of the N-terminal regulatory domain activates the methylesterase activity.</text>
</comment>
<comment type="subcellular location">
    <subcellularLocation>
        <location evidence="5">Cytoplasm</location>
    </subcellularLocation>
</comment>
<dbReference type="NCBIfam" id="NF001965">
    <property type="entry name" value="PRK00742.1"/>
    <property type="match status" value="1"/>
</dbReference>
<dbReference type="InterPro" id="IPR001789">
    <property type="entry name" value="Sig_transdc_resp-reg_receiver"/>
</dbReference>
<evidence type="ECO:0000256" key="4">
    <source>
        <dbReference type="ARBA" id="ARBA00048267"/>
    </source>
</evidence>
<organism evidence="10 11">
    <name type="scientific">Hydrogenimonas thermophila</name>
    <dbReference type="NCBI Taxonomy" id="223786"/>
    <lineage>
        <taxon>Bacteria</taxon>
        <taxon>Pseudomonadati</taxon>
        <taxon>Campylobacterota</taxon>
        <taxon>Epsilonproteobacteria</taxon>
        <taxon>Campylobacterales</taxon>
        <taxon>Hydrogenimonadaceae</taxon>
        <taxon>Hydrogenimonas</taxon>
    </lineage>
</organism>
<dbReference type="InterPro" id="IPR011006">
    <property type="entry name" value="CheY-like_superfamily"/>
</dbReference>
<dbReference type="GO" id="GO:0005737">
    <property type="term" value="C:cytoplasm"/>
    <property type="evidence" value="ECO:0007669"/>
    <property type="project" value="UniProtKB-SubCell"/>
</dbReference>
<dbReference type="RefSeq" id="WP_092912240.1">
    <property type="nucleotide sequence ID" value="NZ_CP136592.1"/>
</dbReference>
<dbReference type="EC" id="3.5.1.44" evidence="5"/>
<dbReference type="Gene3D" id="3.40.50.180">
    <property type="entry name" value="Methylesterase CheB, C-terminal domain"/>
    <property type="match status" value="1"/>
</dbReference>
<feature type="domain" description="CheB-type methylesterase" evidence="9">
    <location>
        <begin position="164"/>
        <end position="353"/>
    </location>
</feature>
<comment type="domain">
    <text evidence="5">Contains a C-terminal catalytic domain, and an N-terminal region which modulates catalytic activity.</text>
</comment>
<keyword evidence="11" id="KW-1185">Reference proteome</keyword>
<dbReference type="Proteomes" id="UP000199227">
    <property type="component" value="Unassembled WGS sequence"/>
</dbReference>
<keyword evidence="3 5" id="KW-0378">Hydrolase</keyword>
<dbReference type="PROSITE" id="PS50122">
    <property type="entry name" value="CHEB"/>
    <property type="match status" value="1"/>
</dbReference>
<feature type="active site" evidence="5 6">
    <location>
        <position position="202"/>
    </location>
</feature>
<comment type="function">
    <text evidence="5">Involved in chemotaxis. Part of a chemotaxis signal transduction system that modulates chemotaxis in response to various stimuli. Catalyzes the demethylation of specific methylglutamate residues introduced into the chemoreceptors (methyl-accepting chemotaxis proteins or MCP) by CheR. Also mediates the irreversible deamidation of specific glutamine residues to glutamic acid.</text>
</comment>
<dbReference type="SUPFAM" id="SSF52738">
    <property type="entry name" value="Methylesterase CheB, C-terminal domain"/>
    <property type="match status" value="1"/>
</dbReference>
<dbReference type="InterPro" id="IPR000673">
    <property type="entry name" value="Sig_transdc_resp-reg_Me-estase"/>
</dbReference>
<evidence type="ECO:0000256" key="5">
    <source>
        <dbReference type="HAMAP-Rule" id="MF_00099"/>
    </source>
</evidence>
<dbReference type="CDD" id="cd16432">
    <property type="entry name" value="CheB_Rec"/>
    <property type="match status" value="1"/>
</dbReference>
<evidence type="ECO:0000256" key="7">
    <source>
        <dbReference type="PROSITE-ProRule" id="PRU00169"/>
    </source>
</evidence>
<dbReference type="SMART" id="SM00448">
    <property type="entry name" value="REC"/>
    <property type="match status" value="1"/>
</dbReference>
<dbReference type="HAMAP" id="MF_00099">
    <property type="entry name" value="CheB_chemtxs"/>
    <property type="match status" value="1"/>
</dbReference>
<dbReference type="SUPFAM" id="SSF52172">
    <property type="entry name" value="CheY-like"/>
    <property type="match status" value="1"/>
</dbReference>
<dbReference type="Pfam" id="PF00072">
    <property type="entry name" value="Response_reg"/>
    <property type="match status" value="1"/>
</dbReference>
<evidence type="ECO:0000256" key="2">
    <source>
        <dbReference type="ARBA" id="ARBA00022500"/>
    </source>
</evidence>
<comment type="catalytic activity">
    <reaction evidence="4 5">
        <text>[protein]-L-glutamate 5-O-methyl ester + H2O = L-glutamyl-[protein] + methanol + H(+)</text>
        <dbReference type="Rhea" id="RHEA:23236"/>
        <dbReference type="Rhea" id="RHEA-COMP:10208"/>
        <dbReference type="Rhea" id="RHEA-COMP:10311"/>
        <dbReference type="ChEBI" id="CHEBI:15377"/>
        <dbReference type="ChEBI" id="CHEBI:15378"/>
        <dbReference type="ChEBI" id="CHEBI:17790"/>
        <dbReference type="ChEBI" id="CHEBI:29973"/>
        <dbReference type="ChEBI" id="CHEBI:82795"/>
        <dbReference type="EC" id="3.1.1.61"/>
    </reaction>
</comment>
<dbReference type="OrthoDB" id="9793421at2"/>
<reference evidence="10 11" key="1">
    <citation type="submission" date="2016-10" db="EMBL/GenBank/DDBJ databases">
        <authorList>
            <person name="de Groot N.N."/>
        </authorList>
    </citation>
    <scope>NUCLEOTIDE SEQUENCE [LARGE SCALE GENOMIC DNA]</scope>
    <source>
        <strain evidence="10 11">EP1-55-1</strain>
    </source>
</reference>
<evidence type="ECO:0000256" key="3">
    <source>
        <dbReference type="ARBA" id="ARBA00022801"/>
    </source>
</evidence>
<dbReference type="GO" id="GO:0000156">
    <property type="term" value="F:phosphorelay response regulator activity"/>
    <property type="evidence" value="ECO:0007669"/>
    <property type="project" value="InterPro"/>
</dbReference>
<comment type="catalytic activity">
    <reaction evidence="5">
        <text>L-glutaminyl-[protein] + H2O = L-glutamyl-[protein] + NH4(+)</text>
        <dbReference type="Rhea" id="RHEA:16441"/>
        <dbReference type="Rhea" id="RHEA-COMP:10207"/>
        <dbReference type="Rhea" id="RHEA-COMP:10208"/>
        <dbReference type="ChEBI" id="CHEBI:15377"/>
        <dbReference type="ChEBI" id="CHEBI:28938"/>
        <dbReference type="ChEBI" id="CHEBI:29973"/>
        <dbReference type="ChEBI" id="CHEBI:30011"/>
        <dbReference type="EC" id="3.5.1.44"/>
    </reaction>
</comment>
<dbReference type="EC" id="3.1.1.61" evidence="5"/>
<dbReference type="AlphaFoldDB" id="A0A1I5PGH3"/>
<sequence>MPPIKLFIVDDSAVMRQTLIKLVENETDIEVLGVASDPIFAMNKFKLVGYPDVMILDIEMPRMDGITFLKKIMKEHPIPVIMCSSLVEDGNYKAIEALQAGAVEIIAKPKLGIKSFLENTKESLISTIITASKAKLNRRNSTSDNSIIKTKTSLQKINNITKSTKDFKSIIAIGSSTGGVQVLEKIVKALPSKCAPIVITQHMPPKFTASLAKRLNSISNVEVKEAENGEKVEHSHIYIAPGDKHLLIKRDIKGYLIILKDGPRVCRHRPSVDVMFRSIANEVGENAIGIILTGMGDDGAHGLKEMFDNGAKTYAEDEKSCVVYGMPKEAVKLGGVTKSLDIDAIIEVIKNAR</sequence>
<keyword evidence="1 5" id="KW-0963">Cytoplasm</keyword>
<keyword evidence="2 5" id="KW-0145">Chemotaxis</keyword>
<dbReference type="GO" id="GO:0008984">
    <property type="term" value="F:protein-glutamate methylesterase activity"/>
    <property type="evidence" value="ECO:0007669"/>
    <property type="project" value="UniProtKB-UniRule"/>
</dbReference>
<dbReference type="NCBIfam" id="NF009206">
    <property type="entry name" value="PRK12555.1"/>
    <property type="match status" value="1"/>
</dbReference>
<evidence type="ECO:0000256" key="1">
    <source>
        <dbReference type="ARBA" id="ARBA00022490"/>
    </source>
</evidence>
<dbReference type="CDD" id="cd17541">
    <property type="entry name" value="REC_CheB-like"/>
    <property type="match status" value="1"/>
</dbReference>
<dbReference type="STRING" id="223786.SAMN05216234_11523"/>
<keyword evidence="5 7" id="KW-0597">Phosphoprotein</keyword>
<dbReference type="Gene3D" id="3.40.50.2300">
    <property type="match status" value="1"/>
</dbReference>
<dbReference type="EMBL" id="FOXB01000015">
    <property type="protein sequence ID" value="SFP32910.1"/>
    <property type="molecule type" value="Genomic_DNA"/>
</dbReference>
<dbReference type="GO" id="GO:0050568">
    <property type="term" value="F:protein-glutamine glutaminase activity"/>
    <property type="evidence" value="ECO:0007669"/>
    <property type="project" value="UniProtKB-UniRule"/>
</dbReference>
<evidence type="ECO:0000313" key="11">
    <source>
        <dbReference type="Proteomes" id="UP000199227"/>
    </source>
</evidence>
<dbReference type="PANTHER" id="PTHR42872">
    <property type="entry name" value="PROTEIN-GLUTAMATE METHYLESTERASE/PROTEIN-GLUTAMINE GLUTAMINASE"/>
    <property type="match status" value="1"/>
</dbReference>
<proteinExistence type="inferred from homology"/>
<feature type="domain" description="Response regulatory" evidence="8">
    <location>
        <begin position="5"/>
        <end position="123"/>
    </location>
</feature>
<gene>
    <name evidence="5" type="primary">cheB</name>
    <name evidence="10" type="ORF">SAMN05216234_11523</name>
</gene>
<dbReference type="InterPro" id="IPR008248">
    <property type="entry name" value="CheB-like"/>
</dbReference>
<evidence type="ECO:0000313" key="10">
    <source>
        <dbReference type="EMBL" id="SFP32910.1"/>
    </source>
</evidence>
<feature type="active site" evidence="5 6">
    <location>
        <position position="176"/>
    </location>
</feature>
<comment type="similarity">
    <text evidence="5">Belongs to the CheB family.</text>
</comment>
<dbReference type="PANTHER" id="PTHR42872:SF6">
    <property type="entry name" value="PROTEIN-GLUTAMATE METHYLESTERASE_PROTEIN-GLUTAMINE GLUTAMINASE"/>
    <property type="match status" value="1"/>
</dbReference>
<dbReference type="PIRSF" id="PIRSF000876">
    <property type="entry name" value="RR_chemtxs_CheB"/>
    <property type="match status" value="1"/>
</dbReference>
<protein>
    <recommendedName>
        <fullName evidence="5">Protein-glutamate methylesterase/protein-glutamine glutaminase</fullName>
        <ecNumber evidence="5">3.1.1.61</ecNumber>
        <ecNumber evidence="5">3.5.1.44</ecNumber>
    </recommendedName>
</protein>
<dbReference type="InterPro" id="IPR035909">
    <property type="entry name" value="CheB_C"/>
</dbReference>
<evidence type="ECO:0000259" key="8">
    <source>
        <dbReference type="PROSITE" id="PS50110"/>
    </source>
</evidence>
<accession>A0A1I5PGH3</accession>
<evidence type="ECO:0000259" key="9">
    <source>
        <dbReference type="PROSITE" id="PS50122"/>
    </source>
</evidence>
<feature type="modified residue" description="4-aspartylphosphate" evidence="5 7">
    <location>
        <position position="57"/>
    </location>
</feature>
<dbReference type="PROSITE" id="PS50110">
    <property type="entry name" value="RESPONSE_REGULATORY"/>
    <property type="match status" value="1"/>
</dbReference>